<dbReference type="InterPro" id="IPR027417">
    <property type="entry name" value="P-loop_NTPase"/>
</dbReference>
<dbReference type="EMBL" id="JAPDFW010000081">
    <property type="protein sequence ID" value="KAJ5072433.1"/>
    <property type="molecule type" value="Genomic_DNA"/>
</dbReference>
<feature type="binding site" evidence="7">
    <location>
        <begin position="174"/>
        <end position="180"/>
    </location>
    <ligand>
        <name>GTP</name>
        <dbReference type="ChEBI" id="CHEBI:37565"/>
    </ligand>
</feature>
<accession>A0A9Q0RAF5</accession>
<evidence type="ECO:0000256" key="6">
    <source>
        <dbReference type="ARBA" id="ARBA00023224"/>
    </source>
</evidence>
<dbReference type="OMA" id="TEFYDHT"/>
<dbReference type="FunFam" id="1.10.400.10:FF:000007">
    <property type="entry name" value="Guanine nucleotide-binding protein subunit alpha"/>
    <property type="match status" value="1"/>
</dbReference>
<gene>
    <name evidence="9" type="ORF">M0811_01448</name>
</gene>
<dbReference type="PRINTS" id="PR00318">
    <property type="entry name" value="GPROTEINA"/>
</dbReference>
<evidence type="ECO:0000256" key="5">
    <source>
        <dbReference type="ARBA" id="ARBA00023134"/>
    </source>
</evidence>
<dbReference type="AlphaFoldDB" id="A0A9Q0RAF5"/>
<evidence type="ECO:0000256" key="7">
    <source>
        <dbReference type="PIRSR" id="PIRSR601019-1"/>
    </source>
</evidence>
<comment type="caution">
    <text evidence="9">The sequence shown here is derived from an EMBL/GenBank/DDBJ whole genome shotgun (WGS) entry which is preliminary data.</text>
</comment>
<dbReference type="InterPro" id="IPR001019">
    <property type="entry name" value="Gprotein_alpha_su"/>
</dbReference>
<evidence type="ECO:0000313" key="9">
    <source>
        <dbReference type="EMBL" id="KAJ5072433.1"/>
    </source>
</evidence>
<reference evidence="9" key="1">
    <citation type="submission" date="2022-10" db="EMBL/GenBank/DDBJ databases">
        <title>Novel sulphate-reducing endosymbionts in the free-living metamonad Anaeramoeba.</title>
        <authorList>
            <person name="Jerlstrom-Hultqvist J."/>
            <person name="Cepicka I."/>
            <person name="Gallot-Lavallee L."/>
            <person name="Salas-Leiva D."/>
            <person name="Curtis B.A."/>
            <person name="Zahonova K."/>
            <person name="Pipaliya S."/>
            <person name="Dacks J."/>
            <person name="Roger A.J."/>
        </authorList>
    </citation>
    <scope>NUCLEOTIDE SEQUENCE</scope>
    <source>
        <strain evidence="9">BMAN</strain>
    </source>
</reference>
<dbReference type="GO" id="GO:0001664">
    <property type="term" value="F:G protein-coupled receptor binding"/>
    <property type="evidence" value="ECO:0007669"/>
    <property type="project" value="TreeGrafter"/>
</dbReference>
<feature type="binding site" evidence="8">
    <location>
        <position position="180"/>
    </location>
    <ligand>
        <name>Mg(2+)</name>
        <dbReference type="ChEBI" id="CHEBI:18420"/>
    </ligand>
</feature>
<proteinExistence type="predicted"/>
<evidence type="ECO:0000256" key="8">
    <source>
        <dbReference type="PIRSR" id="PIRSR601019-2"/>
    </source>
</evidence>
<keyword evidence="3 7" id="KW-0547">Nucleotide-binding</keyword>
<dbReference type="SMART" id="SM00275">
    <property type="entry name" value="G_alpha"/>
    <property type="match status" value="1"/>
</dbReference>
<keyword evidence="2 8" id="KW-0479">Metal-binding</keyword>
<dbReference type="GO" id="GO:0005525">
    <property type="term" value="F:GTP binding"/>
    <property type="evidence" value="ECO:0007669"/>
    <property type="project" value="UniProtKB-KW"/>
</dbReference>
<dbReference type="GO" id="GO:0046872">
    <property type="term" value="F:metal ion binding"/>
    <property type="evidence" value="ECO:0007669"/>
    <property type="project" value="UniProtKB-KW"/>
</dbReference>
<dbReference type="Pfam" id="PF00503">
    <property type="entry name" value="G-alpha"/>
    <property type="match status" value="1"/>
</dbReference>
<dbReference type="SUPFAM" id="SSF47895">
    <property type="entry name" value="Transducin (alpha subunit), insertion domain"/>
    <property type="match status" value="1"/>
</dbReference>
<dbReference type="GO" id="GO:0007188">
    <property type="term" value="P:adenylate cyclase-modulating G protein-coupled receptor signaling pathway"/>
    <property type="evidence" value="ECO:0007669"/>
    <property type="project" value="TreeGrafter"/>
</dbReference>
<dbReference type="GO" id="GO:0005737">
    <property type="term" value="C:cytoplasm"/>
    <property type="evidence" value="ECO:0007669"/>
    <property type="project" value="TreeGrafter"/>
</dbReference>
<keyword evidence="4 8" id="KW-0460">Magnesium</keyword>
<dbReference type="GO" id="GO:0031683">
    <property type="term" value="F:G-protein beta/gamma-subunit complex binding"/>
    <property type="evidence" value="ECO:0007669"/>
    <property type="project" value="InterPro"/>
</dbReference>
<dbReference type="InterPro" id="IPR011025">
    <property type="entry name" value="GproteinA_insert"/>
</dbReference>
<feature type="binding site" evidence="7">
    <location>
        <begin position="268"/>
        <end position="271"/>
    </location>
    <ligand>
        <name>GTP</name>
        <dbReference type="ChEBI" id="CHEBI:37565"/>
    </ligand>
</feature>
<dbReference type="GO" id="GO:0003924">
    <property type="term" value="F:GTPase activity"/>
    <property type="evidence" value="ECO:0007669"/>
    <property type="project" value="InterPro"/>
</dbReference>
<organism evidence="9 10">
    <name type="scientific">Anaeramoeba ignava</name>
    <name type="common">Anaerobic marine amoeba</name>
    <dbReference type="NCBI Taxonomy" id="1746090"/>
    <lineage>
        <taxon>Eukaryota</taxon>
        <taxon>Metamonada</taxon>
        <taxon>Anaeramoebidae</taxon>
        <taxon>Anaeramoeba</taxon>
    </lineage>
</organism>
<feature type="binding site" evidence="7">
    <location>
        <begin position="199"/>
        <end position="203"/>
    </location>
    <ligand>
        <name>GTP</name>
        <dbReference type="ChEBI" id="CHEBI:37565"/>
    </ligand>
</feature>
<feature type="binding site" evidence="7">
    <location>
        <position position="328"/>
    </location>
    <ligand>
        <name>GTP</name>
        <dbReference type="ChEBI" id="CHEBI:37565"/>
    </ligand>
</feature>
<dbReference type="OrthoDB" id="5817230at2759"/>
<dbReference type="Gene3D" id="1.10.400.10">
    <property type="entry name" value="GI Alpha 1, domain 2-like"/>
    <property type="match status" value="1"/>
</dbReference>
<feature type="binding site" evidence="7">
    <location>
        <begin position="149"/>
        <end position="150"/>
    </location>
    <ligand>
        <name>GTP</name>
        <dbReference type="ChEBI" id="CHEBI:37565"/>
    </ligand>
</feature>
<dbReference type="PANTHER" id="PTHR10218:SF302">
    <property type="entry name" value="GUANINE NUCLEOTIDE-BINDING PROTEIN ALPHA-5 SUBUNIT"/>
    <property type="match status" value="1"/>
</dbReference>
<dbReference type="GO" id="GO:0005834">
    <property type="term" value="C:heterotrimeric G-protein complex"/>
    <property type="evidence" value="ECO:0007669"/>
    <property type="project" value="TreeGrafter"/>
</dbReference>
<dbReference type="CDD" id="cd00066">
    <property type="entry name" value="G-alpha"/>
    <property type="match status" value="1"/>
</dbReference>
<dbReference type="PROSITE" id="PS51882">
    <property type="entry name" value="G_ALPHA"/>
    <property type="match status" value="1"/>
</dbReference>
<dbReference type="SUPFAM" id="SSF52540">
    <property type="entry name" value="P-loop containing nucleoside triphosphate hydrolases"/>
    <property type="match status" value="1"/>
</dbReference>
<evidence type="ECO:0000256" key="1">
    <source>
        <dbReference type="ARBA" id="ARBA00011356"/>
    </source>
</evidence>
<evidence type="ECO:0000256" key="3">
    <source>
        <dbReference type="ARBA" id="ARBA00022741"/>
    </source>
</evidence>
<keyword evidence="5 7" id="KW-0342">GTP-binding</keyword>
<dbReference type="PANTHER" id="PTHR10218">
    <property type="entry name" value="GTP-BINDING PROTEIN ALPHA SUBUNIT"/>
    <property type="match status" value="1"/>
</dbReference>
<keyword evidence="10" id="KW-1185">Reference proteome</keyword>
<comment type="subunit">
    <text evidence="1">G proteins are composed of 3 units; alpha, beta and gamma. The alpha chain contains the guanine nucleotide binding site.</text>
</comment>
<keyword evidence="6" id="KW-0807">Transducer</keyword>
<feature type="binding site" evidence="7">
    <location>
        <begin position="46"/>
        <end position="51"/>
    </location>
    <ligand>
        <name>GTP</name>
        <dbReference type="ChEBI" id="CHEBI:37565"/>
    </ligand>
</feature>
<dbReference type="GO" id="GO:0032502">
    <property type="term" value="P:developmental process"/>
    <property type="evidence" value="ECO:0007669"/>
    <property type="project" value="UniProtKB-ARBA"/>
</dbReference>
<evidence type="ECO:0000256" key="4">
    <source>
        <dbReference type="ARBA" id="ARBA00022842"/>
    </source>
</evidence>
<feature type="binding site" evidence="8">
    <location>
        <position position="50"/>
    </location>
    <ligand>
        <name>Mg(2+)</name>
        <dbReference type="ChEBI" id="CHEBI:18420"/>
    </ligand>
</feature>
<sequence length="356" mass="42033">MGNCNSDLTEEEKEMQKRNKRIDSLLKQDKIFLQNEIRILLLGAGESGKSTLFKQMKILQNGKFGKEESVFYKPYIYENCISQMKALINEAEKLGIPIENQEIALKFLEINSNNFEMNYQFVNWIQTLWEDQGIKKTYENKDKNFQFNDSTIYFFENIERIGKEDYIPTEQDVLHCRIRTDQIVESRFKINNLSFIMVDVGGQRTARRKWIHYFCNSTSVIFCASLIGYDQKLREDESVNRMHEALSLFREICHSPWFADTSMILFLNKKDLFKKRIKEVGLETCFPEYNGRAKNYQDAYRFIKGKFEYISGLIGNQTRKLYVFKTCAVDTQNIDRVFKSVSDTIMRNLVKDIKLV</sequence>
<protein>
    <submittedName>
        <fullName evidence="9">Guanine nucleotide-binding protein alpha-4 subunit-related</fullName>
    </submittedName>
</protein>
<name>A0A9Q0RAF5_ANAIG</name>
<dbReference type="Gene3D" id="3.40.50.300">
    <property type="entry name" value="P-loop containing nucleotide triphosphate hydrolases"/>
    <property type="match status" value="1"/>
</dbReference>
<dbReference type="FunFam" id="3.40.50.300:FF:002307">
    <property type="entry name" value="Guanine nucleotide-binding protein G(k) subunit alpha"/>
    <property type="match status" value="1"/>
</dbReference>
<evidence type="ECO:0000313" key="10">
    <source>
        <dbReference type="Proteomes" id="UP001149090"/>
    </source>
</evidence>
<dbReference type="Proteomes" id="UP001149090">
    <property type="component" value="Unassembled WGS sequence"/>
</dbReference>
<evidence type="ECO:0000256" key="2">
    <source>
        <dbReference type="ARBA" id="ARBA00022723"/>
    </source>
</evidence>